<name>A0A4Q1JXB8_9GAMM</name>
<dbReference type="InterPro" id="IPR011009">
    <property type="entry name" value="Kinase-like_dom_sf"/>
</dbReference>
<keyword evidence="2" id="KW-1185">Reference proteome</keyword>
<dbReference type="InterPro" id="IPR011990">
    <property type="entry name" value="TPR-like_helical_dom_sf"/>
</dbReference>
<dbReference type="Gene3D" id="1.10.510.10">
    <property type="entry name" value="Transferase(Phosphotransferase) domain 1"/>
    <property type="match status" value="1"/>
</dbReference>
<gene>
    <name evidence="1" type="ORF">EPA99_07215</name>
</gene>
<dbReference type="SUPFAM" id="SSF56112">
    <property type="entry name" value="Protein kinase-like (PK-like)"/>
    <property type="match status" value="1"/>
</dbReference>
<dbReference type="Proteomes" id="UP000289784">
    <property type="component" value="Unassembled WGS sequence"/>
</dbReference>
<dbReference type="InterPro" id="IPR019734">
    <property type="entry name" value="TPR_rpt"/>
</dbReference>
<dbReference type="SUPFAM" id="SSF48452">
    <property type="entry name" value="TPR-like"/>
    <property type="match status" value="1"/>
</dbReference>
<evidence type="ECO:0000313" key="2">
    <source>
        <dbReference type="Proteomes" id="UP000289784"/>
    </source>
</evidence>
<evidence type="ECO:0000313" key="1">
    <source>
        <dbReference type="EMBL" id="RXR06430.1"/>
    </source>
</evidence>
<dbReference type="Gene3D" id="1.25.40.10">
    <property type="entry name" value="Tetratricopeptide repeat domain"/>
    <property type="match status" value="1"/>
</dbReference>
<dbReference type="OrthoDB" id="9801841at2"/>
<protein>
    <recommendedName>
        <fullName evidence="3">Protein kinase domain-containing protein</fullName>
    </recommendedName>
</protein>
<comment type="caution">
    <text evidence="1">The sequence shown here is derived from an EMBL/GenBank/DDBJ whole genome shotgun (WGS) entry which is preliminary data.</text>
</comment>
<organism evidence="1 2">
    <name type="scientific">Pseudoxanthomonas composti</name>
    <dbReference type="NCBI Taxonomy" id="2137479"/>
    <lineage>
        <taxon>Bacteria</taxon>
        <taxon>Pseudomonadati</taxon>
        <taxon>Pseudomonadota</taxon>
        <taxon>Gammaproteobacteria</taxon>
        <taxon>Lysobacterales</taxon>
        <taxon>Lysobacteraceae</taxon>
        <taxon>Pseudoxanthomonas</taxon>
    </lineage>
</organism>
<dbReference type="Pfam" id="PF13181">
    <property type="entry name" value="TPR_8"/>
    <property type="match status" value="2"/>
</dbReference>
<dbReference type="Gene3D" id="3.30.200.20">
    <property type="entry name" value="Phosphorylase Kinase, domain 1"/>
    <property type="match status" value="1"/>
</dbReference>
<dbReference type="AlphaFoldDB" id="A0A4Q1JXB8"/>
<sequence length="690" mass="71713">MEIFDARGPCQVGAVNALPDQAHQERLAALFDQAQLMDEAGREALLAQAAREGAGLGQALDQLLAAQSLSEVLDDALQVHTPGAEAPQAGVDARLGTQVGAWTLAERLPAAFGCRYRAIRAQDQQPVVLRCLPPLPQTPMQVARFLRERRIAATLVHPGLPQLVDQGLDAGGRPWFALAHAEGEPLLAWSERQSLAVPQLLAPLLQACEAVAHAHGHAVVHGQLGPAQVVVDADGAVRVLGFGEGGAAPGAGAPRTTDDARALASLMRTLLRRAATQVVPGRLAAVVAAAEEGAYSSVERLALDLRAAMAEASPHEPPQALSGRPALPALVEPVPAPASASASTAAPRRRVRWRNVALAASLIAMAGTIGLLVLQARALQAQAALAQVRAAQALQARDQAVALARRSAAEVERVAAAQGFDQRVFAAAGKELGLRAALEETRASLEGAPPADGLQHVRALLSAASAYGALGDSDAAIASLQAAMAQQARGRGAATQERAQVRAGLAEHTLTRDPRQALAWANEAVALLRADPGAAPQVLAWAYGVLARAQANLEDLNGAVASTRLQRQSLLEAGALPNAAAVVQSHVDESRLLARLGRIEQALAAQEQAISLRGRDSGLGAVDTLLERNDYAELLLRAGRWQQALAQFQVAHTGLAALRGLQDQATRQAALGLARAQAALAGERGVSGEE</sequence>
<evidence type="ECO:0008006" key="3">
    <source>
        <dbReference type="Google" id="ProtNLM"/>
    </source>
</evidence>
<proteinExistence type="predicted"/>
<reference evidence="1 2" key="1">
    <citation type="submission" date="2019-01" db="EMBL/GenBank/DDBJ databases">
        <title>Pseudoxanthomonas composti sp. nov., isolated from compost.</title>
        <authorList>
            <person name="Yang G."/>
        </authorList>
    </citation>
    <scope>NUCLEOTIDE SEQUENCE [LARGE SCALE GENOMIC DNA]</scope>
    <source>
        <strain evidence="1 2">GSS15</strain>
    </source>
</reference>
<accession>A0A4Q1JXB8</accession>
<dbReference type="EMBL" id="SAWZ01000003">
    <property type="protein sequence ID" value="RXR06430.1"/>
    <property type="molecule type" value="Genomic_DNA"/>
</dbReference>